<comment type="caution">
    <text evidence="2">The sequence shown here is derived from an EMBL/GenBank/DDBJ whole genome shotgun (WGS) entry which is preliminary data.</text>
</comment>
<proteinExistence type="predicted"/>
<dbReference type="Proteomes" id="UP001555786">
    <property type="component" value="Unassembled WGS sequence"/>
</dbReference>
<keyword evidence="3" id="KW-1185">Reference proteome</keyword>
<name>A0ABV3PXH4_9HYPH</name>
<evidence type="ECO:0000313" key="2">
    <source>
        <dbReference type="EMBL" id="MEW9310385.1"/>
    </source>
</evidence>
<sequence length="50" mass="5705">MLLGTAGDEALLLKKPKTSAPREPPSGRYTRLLRFLQRKVKEKANKRRIA</sequence>
<evidence type="ECO:0000313" key="3">
    <source>
        <dbReference type="Proteomes" id="UP001555786"/>
    </source>
</evidence>
<dbReference type="EMBL" id="JBFNQD010000026">
    <property type="protein sequence ID" value="MEW9310385.1"/>
    <property type="molecule type" value="Genomic_DNA"/>
</dbReference>
<dbReference type="RefSeq" id="WP_311944146.1">
    <property type="nucleotide sequence ID" value="NZ_JAVSCS010000045.1"/>
</dbReference>
<feature type="region of interest" description="Disordered" evidence="1">
    <location>
        <begin position="1"/>
        <end position="27"/>
    </location>
</feature>
<evidence type="ECO:0008006" key="4">
    <source>
        <dbReference type="Google" id="ProtNLM"/>
    </source>
</evidence>
<protein>
    <recommendedName>
        <fullName evidence="4">Transposase</fullName>
    </recommendedName>
</protein>
<evidence type="ECO:0000256" key="1">
    <source>
        <dbReference type="SAM" id="MobiDB-lite"/>
    </source>
</evidence>
<reference evidence="2 3" key="1">
    <citation type="submission" date="2024-07" db="EMBL/GenBank/DDBJ databases">
        <title>Description of Labrys sedimenti sp. nov., isolated from a diclofenac-degrading enrichment culture.</title>
        <authorList>
            <person name="Tancsics A."/>
            <person name="Csepanyi A."/>
        </authorList>
    </citation>
    <scope>NUCLEOTIDE SEQUENCE [LARGE SCALE GENOMIC DNA]</scope>
    <source>
        <strain evidence="2 3">LMG 23578</strain>
    </source>
</reference>
<organism evidence="2 3">
    <name type="scientific">Labrys neptuniae</name>
    <dbReference type="NCBI Taxonomy" id="376174"/>
    <lineage>
        <taxon>Bacteria</taxon>
        <taxon>Pseudomonadati</taxon>
        <taxon>Pseudomonadota</taxon>
        <taxon>Alphaproteobacteria</taxon>
        <taxon>Hyphomicrobiales</taxon>
        <taxon>Xanthobacteraceae</taxon>
        <taxon>Labrys</taxon>
    </lineage>
</organism>
<accession>A0ABV3PXH4</accession>
<gene>
    <name evidence="2" type="ORF">ABXS05_32905</name>
</gene>